<dbReference type="InterPro" id="IPR006809">
    <property type="entry name" value="TAFII28_dom"/>
</dbReference>
<dbReference type="PANTHER" id="PTHR13218:SF8">
    <property type="entry name" value="TRANSCRIPTION INITIATION FACTOR TFIID SUBUNIT 11"/>
    <property type="match status" value="1"/>
</dbReference>
<dbReference type="GO" id="GO:0016251">
    <property type="term" value="F:RNA polymerase II general transcription initiation factor activity"/>
    <property type="evidence" value="ECO:0007669"/>
    <property type="project" value="TreeGrafter"/>
</dbReference>
<dbReference type="SUPFAM" id="SSF47113">
    <property type="entry name" value="Histone-fold"/>
    <property type="match status" value="1"/>
</dbReference>
<comment type="similarity">
    <text evidence="2">Belongs to the TAF11 family.</text>
</comment>
<dbReference type="InterPro" id="IPR045127">
    <property type="entry name" value="TAF11-like"/>
</dbReference>
<dbReference type="EMBL" id="BEYU01000019">
    <property type="protein sequence ID" value="GBG26301.1"/>
    <property type="molecule type" value="Genomic_DNA"/>
</dbReference>
<dbReference type="AlphaFoldDB" id="A0A2R5GDN0"/>
<dbReference type="GO" id="GO:0051123">
    <property type="term" value="P:RNA polymerase II preinitiation complex assembly"/>
    <property type="evidence" value="ECO:0007669"/>
    <property type="project" value="InterPro"/>
</dbReference>
<sequence length="94" mass="10623">MERYEAFRRSHFDKNKVKKLIQRVAGVDTVSNEMAVALGGIAKIFAGELIELARQDMNDFKGAIHPLHIRNAYRKLRQAGKIPYLPAPPHGLID</sequence>
<evidence type="ECO:0000256" key="2">
    <source>
        <dbReference type="ARBA" id="ARBA00009788"/>
    </source>
</evidence>
<evidence type="ECO:0000256" key="1">
    <source>
        <dbReference type="ARBA" id="ARBA00004123"/>
    </source>
</evidence>
<evidence type="ECO:0000256" key="5">
    <source>
        <dbReference type="ARBA" id="ARBA00023242"/>
    </source>
</evidence>
<dbReference type="OrthoDB" id="28335at2759"/>
<dbReference type="InParanoid" id="A0A2R5GDN0"/>
<dbReference type="Pfam" id="PF04719">
    <property type="entry name" value="TAFII28"/>
    <property type="match status" value="1"/>
</dbReference>
<proteinExistence type="inferred from homology"/>
<dbReference type="GO" id="GO:0005669">
    <property type="term" value="C:transcription factor TFIID complex"/>
    <property type="evidence" value="ECO:0007669"/>
    <property type="project" value="InterPro"/>
</dbReference>
<dbReference type="Gene3D" id="1.10.20.10">
    <property type="entry name" value="Histone, subunit A"/>
    <property type="match status" value="1"/>
</dbReference>
<evidence type="ECO:0000313" key="8">
    <source>
        <dbReference type="Proteomes" id="UP000241890"/>
    </source>
</evidence>
<keyword evidence="5" id="KW-0539">Nucleus</keyword>
<keyword evidence="4" id="KW-0804">Transcription</keyword>
<dbReference type="PANTHER" id="PTHR13218">
    <property type="entry name" value="TRANSCRIPTION INITIATION FACTOR TFIID SUBUNIT 11-RELATED"/>
    <property type="match status" value="1"/>
</dbReference>
<keyword evidence="7" id="KW-0648">Protein biosynthesis</keyword>
<evidence type="ECO:0000259" key="6">
    <source>
        <dbReference type="Pfam" id="PF04719"/>
    </source>
</evidence>
<dbReference type="CDD" id="cd08048">
    <property type="entry name" value="HFD_TAF11"/>
    <property type="match status" value="1"/>
</dbReference>
<feature type="domain" description="TAFII28-like protein" evidence="6">
    <location>
        <begin position="1"/>
        <end position="75"/>
    </location>
</feature>
<protein>
    <submittedName>
        <fullName evidence="7">Transcription initiation factor TFIID subunit 11</fullName>
    </submittedName>
</protein>
<name>A0A2R5GDN0_9STRA</name>
<gene>
    <name evidence="7" type="ORF">FCC1311_025222</name>
</gene>
<dbReference type="GO" id="GO:0046982">
    <property type="term" value="F:protein heterodimerization activity"/>
    <property type="evidence" value="ECO:0007669"/>
    <property type="project" value="InterPro"/>
</dbReference>
<accession>A0A2R5GDN0</accession>
<comment type="subcellular location">
    <subcellularLocation>
        <location evidence="1">Nucleus</location>
    </subcellularLocation>
</comment>
<evidence type="ECO:0000313" key="7">
    <source>
        <dbReference type="EMBL" id="GBG26301.1"/>
    </source>
</evidence>
<reference evidence="7 8" key="1">
    <citation type="submission" date="2017-12" db="EMBL/GenBank/DDBJ databases">
        <title>Sequencing, de novo assembly and annotation of complete genome of a new Thraustochytrid species, strain FCC1311.</title>
        <authorList>
            <person name="Sedici K."/>
            <person name="Godart F."/>
            <person name="Aiese Cigliano R."/>
            <person name="Sanseverino W."/>
            <person name="Barakat M."/>
            <person name="Ortet P."/>
            <person name="Marechal E."/>
            <person name="Cagnac O."/>
            <person name="Amato A."/>
        </authorList>
    </citation>
    <scope>NUCLEOTIDE SEQUENCE [LARGE SCALE GENOMIC DNA]</scope>
</reference>
<evidence type="ECO:0000256" key="3">
    <source>
        <dbReference type="ARBA" id="ARBA00023015"/>
    </source>
</evidence>
<keyword evidence="7" id="KW-0396">Initiation factor</keyword>
<keyword evidence="3" id="KW-0805">Transcription regulation</keyword>
<dbReference type="InterPro" id="IPR009072">
    <property type="entry name" value="Histone-fold"/>
</dbReference>
<keyword evidence="8" id="KW-1185">Reference proteome</keyword>
<evidence type="ECO:0000256" key="4">
    <source>
        <dbReference type="ARBA" id="ARBA00023163"/>
    </source>
</evidence>
<dbReference type="Proteomes" id="UP000241890">
    <property type="component" value="Unassembled WGS sequence"/>
</dbReference>
<comment type="caution">
    <text evidence="7">The sequence shown here is derived from an EMBL/GenBank/DDBJ whole genome shotgun (WGS) entry which is preliminary data.</text>
</comment>
<dbReference type="GO" id="GO:0003743">
    <property type="term" value="F:translation initiation factor activity"/>
    <property type="evidence" value="ECO:0007669"/>
    <property type="project" value="UniProtKB-KW"/>
</dbReference>
<organism evidence="7 8">
    <name type="scientific">Hondaea fermentalgiana</name>
    <dbReference type="NCBI Taxonomy" id="2315210"/>
    <lineage>
        <taxon>Eukaryota</taxon>
        <taxon>Sar</taxon>
        <taxon>Stramenopiles</taxon>
        <taxon>Bigyra</taxon>
        <taxon>Labyrinthulomycetes</taxon>
        <taxon>Thraustochytrida</taxon>
        <taxon>Thraustochytriidae</taxon>
        <taxon>Hondaea</taxon>
    </lineage>
</organism>